<feature type="active site" description="Proton donor; for dehydratase activity" evidence="5">
    <location>
        <position position="1545"/>
    </location>
</feature>
<dbReference type="Pfam" id="PF14765">
    <property type="entry name" value="PS-DH"/>
    <property type="match status" value="1"/>
</dbReference>
<dbReference type="SMART" id="SM00827">
    <property type="entry name" value="PKS_AT"/>
    <property type="match status" value="1"/>
</dbReference>
<dbReference type="PANTHER" id="PTHR43775:SF24">
    <property type="entry name" value="NON-REDUCING POLYKETIDE SYNTHASE APTA-RELATED"/>
    <property type="match status" value="1"/>
</dbReference>
<dbReference type="InterPro" id="IPR018201">
    <property type="entry name" value="Ketoacyl_synth_AS"/>
</dbReference>
<dbReference type="FunFam" id="1.10.1200.10:FF:000011">
    <property type="entry name" value="Sterigmatocystin biosynthesis polyketide synthase"/>
    <property type="match status" value="1"/>
</dbReference>
<dbReference type="PROSITE" id="PS50075">
    <property type="entry name" value="CARRIER"/>
    <property type="match status" value="1"/>
</dbReference>
<dbReference type="SUPFAM" id="SSF47336">
    <property type="entry name" value="ACP-like"/>
    <property type="match status" value="1"/>
</dbReference>
<dbReference type="SMART" id="SM00823">
    <property type="entry name" value="PKS_PP"/>
    <property type="match status" value="1"/>
</dbReference>
<dbReference type="SUPFAM" id="SSF52151">
    <property type="entry name" value="FabD/lysophospholipase-like"/>
    <property type="match status" value="1"/>
</dbReference>
<dbReference type="InterPro" id="IPR014043">
    <property type="entry name" value="Acyl_transferase_dom"/>
</dbReference>
<dbReference type="GO" id="GO:0006633">
    <property type="term" value="P:fatty acid biosynthetic process"/>
    <property type="evidence" value="ECO:0007669"/>
    <property type="project" value="InterPro"/>
</dbReference>
<dbReference type="OMA" id="FANVVDY"/>
<name>A0A1V6YVI6_PENNA</name>
<dbReference type="InterPro" id="IPR001227">
    <property type="entry name" value="Ac_transferase_dom_sf"/>
</dbReference>
<protein>
    <submittedName>
        <fullName evidence="9">Uncharacterized protein</fullName>
    </submittedName>
</protein>
<evidence type="ECO:0000313" key="9">
    <source>
        <dbReference type="EMBL" id="OQE91456.1"/>
    </source>
</evidence>
<organism evidence="9 10">
    <name type="scientific">Penicillium nalgiovense</name>
    <dbReference type="NCBI Taxonomy" id="60175"/>
    <lineage>
        <taxon>Eukaryota</taxon>
        <taxon>Fungi</taxon>
        <taxon>Dikarya</taxon>
        <taxon>Ascomycota</taxon>
        <taxon>Pezizomycotina</taxon>
        <taxon>Eurotiomycetes</taxon>
        <taxon>Eurotiomycetidae</taxon>
        <taxon>Eurotiales</taxon>
        <taxon>Aspergillaceae</taxon>
        <taxon>Penicillium</taxon>
    </lineage>
</organism>
<evidence type="ECO:0000256" key="3">
    <source>
        <dbReference type="ARBA" id="ARBA00022553"/>
    </source>
</evidence>
<dbReference type="InterPro" id="IPR016039">
    <property type="entry name" value="Thiolase-like"/>
</dbReference>
<dbReference type="Proteomes" id="UP000191691">
    <property type="component" value="Unassembled WGS sequence"/>
</dbReference>
<dbReference type="Pfam" id="PF00698">
    <property type="entry name" value="Acyl_transf_1"/>
    <property type="match status" value="1"/>
</dbReference>
<feature type="region of interest" description="N-terminal hotdog fold" evidence="5">
    <location>
        <begin position="1325"/>
        <end position="1460"/>
    </location>
</feature>
<dbReference type="Pfam" id="PF02801">
    <property type="entry name" value="Ketoacyl-synt_C"/>
    <property type="match status" value="1"/>
</dbReference>
<gene>
    <name evidence="9" type="ORF">PENNAL_c0009G06931</name>
</gene>
<dbReference type="Pfam" id="PF16073">
    <property type="entry name" value="SAT"/>
    <property type="match status" value="1"/>
</dbReference>
<dbReference type="GO" id="GO:0030639">
    <property type="term" value="P:polyketide biosynthetic process"/>
    <property type="evidence" value="ECO:0007669"/>
    <property type="project" value="UniProtKB-ARBA"/>
</dbReference>
<dbReference type="Pfam" id="PF22621">
    <property type="entry name" value="CurL-like_PKS_C"/>
    <property type="match status" value="1"/>
</dbReference>
<dbReference type="InterPro" id="IPR020806">
    <property type="entry name" value="PKS_PP-bd"/>
</dbReference>
<proteinExistence type="predicted"/>
<dbReference type="InterPro" id="IPR042104">
    <property type="entry name" value="PKS_dehydratase_sf"/>
</dbReference>
<dbReference type="GO" id="GO:0004312">
    <property type="term" value="F:fatty acid synthase activity"/>
    <property type="evidence" value="ECO:0007669"/>
    <property type="project" value="TreeGrafter"/>
</dbReference>
<accession>A0A1V6YVI6</accession>
<evidence type="ECO:0000256" key="4">
    <source>
        <dbReference type="ARBA" id="ARBA00022679"/>
    </source>
</evidence>
<dbReference type="GO" id="GO:0031177">
    <property type="term" value="F:phosphopantetheine binding"/>
    <property type="evidence" value="ECO:0007669"/>
    <property type="project" value="InterPro"/>
</dbReference>
<dbReference type="InterPro" id="IPR016035">
    <property type="entry name" value="Acyl_Trfase/lysoPLipase"/>
</dbReference>
<dbReference type="PROSITE" id="PS00606">
    <property type="entry name" value="KS3_1"/>
    <property type="match status" value="1"/>
</dbReference>
<feature type="domain" description="PKS/mFAS DH" evidence="8">
    <location>
        <begin position="1325"/>
        <end position="1634"/>
    </location>
</feature>
<evidence type="ECO:0000256" key="5">
    <source>
        <dbReference type="PROSITE-ProRule" id="PRU01363"/>
    </source>
</evidence>
<dbReference type="PROSITE" id="PS52019">
    <property type="entry name" value="PKS_MFAS_DH"/>
    <property type="match status" value="1"/>
</dbReference>
<dbReference type="Gene3D" id="1.10.1200.10">
    <property type="entry name" value="ACP-like"/>
    <property type="match status" value="1"/>
</dbReference>
<reference evidence="10" key="1">
    <citation type="journal article" date="2017" name="Nat. Microbiol.">
        <title>Global analysis of biosynthetic gene clusters reveals vast potential of secondary metabolite production in Penicillium species.</title>
        <authorList>
            <person name="Nielsen J.C."/>
            <person name="Grijseels S."/>
            <person name="Prigent S."/>
            <person name="Ji B."/>
            <person name="Dainat J."/>
            <person name="Nielsen K.F."/>
            <person name="Frisvad J.C."/>
            <person name="Workman M."/>
            <person name="Nielsen J."/>
        </authorList>
    </citation>
    <scope>NUCLEOTIDE SEQUENCE [LARGE SCALE GENOMIC DNA]</scope>
    <source>
        <strain evidence="10">IBT 13039</strain>
    </source>
</reference>
<dbReference type="Gene3D" id="3.30.70.3290">
    <property type="match status" value="1"/>
</dbReference>
<dbReference type="InterPro" id="IPR030918">
    <property type="entry name" value="PT_fungal_PKS"/>
</dbReference>
<sequence length="1761" mass="193509">MLRLTLLIVPGILSHDFENKMYTPSTSSEEGVSSRFLLFSHTFPHDRLSDLFESLQRWSRERRLPLLATFLKECTFGLKEEILSMPRQMQDAFPPPQSIMAWVENLEELQKSPAGGALEGALLCVLELGMLIGHYESQDILYDLPVSDRMVLAGMSIGLFSAAAVATSSSLFELAHTGSTSVRVAFRFGLHVGQISHMLEPQGEVRKSWAYVVTGLDVAEVQDALDAYNTDTKNSDICRVCISHADSISVGITGPPSRLESLFRHSPVLRNAKRSPLPIYGGLCHVSHIYSQEDVHEILKGFETAKENRRPVYIPLLSPNSGKPFTADDAAQLYEAICTEALTMPLFPDKLSSGITLSLSSVESKECEVYQFHRSVASDQILASIGTSLPSIQLKPQNLMDWIHKETNLPNPNPSQKLAIVGMSCRLPGGANDPELFWKLLMEGRNTCTTVPQDRFDLETHFDPSGKTINATESPFGNFIDHPGLFDSGFFNMSPREADQTDPMQRLALVTAYEALEMSGYAPDRTVSTCKKRVGTFYGQASDDYRETNAGQQIGTYGIPGGERAFGNGRINYFFNFGGPSFNIDTACSSGLAAVNAACSSLWAGETDMVIAGGLNVITNSDIYCMLSKGHFLSKTGQCKVWDKSADGYCRSDGVGSVVIKKLEDAQADNDPIIATIVSGATNHSCEAVSITHPHAGAQKDNYRQVMHTAGVSPLDVSYVELHGTGTQAGDGVESESVASVFAPLTQARQQRLHLGAVKANIGHGEASAGVTSLIKVLLAFENEEIPRHIGITTEINPIVMQNTQNRNTGLVMEHTKWPRPEKRGRYAIVNSFGAHGGNTTLLLEDAPRKPKVTPESRAAYPITLSAKSKASLKENTKALIHFIDANPDVTLGDLSYTTCARRMHHHTRIATSATDKAQLRRFLESSIEKVENLRPVPATAPGVAFVFTGQGAFYRGAAAQLLRSFPFFRDQVAQLDKVSRNLGFPSVFATLERTEEVNNVSPILSQLAILVLEIALLKLWELLGIRPSFVMGHSLGEYVALVAAKVLSPADAIYLVGRRAELVMDSCTAGSHAMLSVRASVEEIRNISESHVYEISCMNDLKSTVISGVREEIEIVRSTLEASGIKCTELDLPFAFHTAQLDPILDELEQTARHITFHPPQIPIISTLLGKCIFDGNTVNAKYLRRASREPVNFLGAMNTARELGITEEAVWLEVGHHALCSSFVKSHVSDGPVVQSLRKGEDNHVTLTKAMAAMHCEGLPVCWNEYFKPEEHSYNVLRLGAYRWNNKNHWIQYEGTWALDKGNAQRGKQAMPSGQSIDSTSVQQIVSQKITDSTVEVTAVTDVKRSDFMNAVLGHTINGIGVVSASIWTDMALTLGSYLYKLIAASDEQPSLNLTNMLVQSAQKLDQSGSGSQMLQIEATLDQATSTANITWYTQSVSGQRSKDSFATATVTYENPTAWTKEWERQSHLLKSRIDTLMAMASTGGASRLSRSMVYELFRNIVDYSPLYQGMQSVVLNQFEACAEICLPVDRHGKWHTPPHWTDSLFQLAGFVMNGSDVTNTKQFAYITPGWKDLRCIESFEPGVKYTSYVHMIPEKGDPNTFLGDLYVLRGNEIVGLLREIKFRRIPRALLGAMFATPAAAVEKTSATQPTQALLPKPLVPGETTLPSRPPVVETSSPTVVVNEPAVITDCLRLIGQETGYPPSDLSDEATFPELGVDSLMSLVLAEKFRNELRLEVRSSLFLECPTVKEFKDWIKQYC</sequence>
<dbReference type="GO" id="GO:0004315">
    <property type="term" value="F:3-oxoacyl-[acyl-carrier-protein] synthase activity"/>
    <property type="evidence" value="ECO:0007669"/>
    <property type="project" value="InterPro"/>
</dbReference>
<dbReference type="PANTHER" id="PTHR43775">
    <property type="entry name" value="FATTY ACID SYNTHASE"/>
    <property type="match status" value="1"/>
</dbReference>
<evidence type="ECO:0000259" key="6">
    <source>
        <dbReference type="PROSITE" id="PS50075"/>
    </source>
</evidence>
<dbReference type="PROSITE" id="PS52004">
    <property type="entry name" value="KS3_2"/>
    <property type="match status" value="1"/>
</dbReference>
<dbReference type="InterPro" id="IPR049900">
    <property type="entry name" value="PKS_mFAS_DH"/>
</dbReference>
<evidence type="ECO:0000259" key="7">
    <source>
        <dbReference type="PROSITE" id="PS52004"/>
    </source>
</evidence>
<keyword evidence="10" id="KW-1185">Reference proteome</keyword>
<comment type="caution">
    <text evidence="9">The sequence shown here is derived from an EMBL/GenBank/DDBJ whole genome shotgun (WGS) entry which is preliminary data.</text>
</comment>
<dbReference type="CDD" id="cd00833">
    <property type="entry name" value="PKS"/>
    <property type="match status" value="1"/>
</dbReference>
<dbReference type="Pfam" id="PF00109">
    <property type="entry name" value="ketoacyl-synt"/>
    <property type="match status" value="1"/>
</dbReference>
<dbReference type="InterPro" id="IPR009081">
    <property type="entry name" value="PP-bd_ACP"/>
</dbReference>
<dbReference type="InterPro" id="IPR032088">
    <property type="entry name" value="SAT"/>
</dbReference>
<dbReference type="STRING" id="60175.A0A1V6YVI6"/>
<dbReference type="InterPro" id="IPR014031">
    <property type="entry name" value="Ketoacyl_synth_C"/>
</dbReference>
<evidence type="ECO:0000256" key="1">
    <source>
        <dbReference type="ARBA" id="ARBA00005179"/>
    </source>
</evidence>
<dbReference type="InterPro" id="IPR049551">
    <property type="entry name" value="PKS_DH_C"/>
</dbReference>
<evidence type="ECO:0000259" key="8">
    <source>
        <dbReference type="PROSITE" id="PS52019"/>
    </source>
</evidence>
<keyword evidence="2" id="KW-0596">Phosphopantetheine</keyword>
<keyword evidence="3" id="KW-0597">Phosphoprotein</keyword>
<evidence type="ECO:0000313" key="10">
    <source>
        <dbReference type="Proteomes" id="UP000191691"/>
    </source>
</evidence>
<keyword evidence="4" id="KW-0808">Transferase</keyword>
<evidence type="ECO:0000256" key="2">
    <source>
        <dbReference type="ARBA" id="ARBA00022450"/>
    </source>
</evidence>
<dbReference type="Gene3D" id="3.10.129.110">
    <property type="entry name" value="Polyketide synthase dehydratase"/>
    <property type="match status" value="1"/>
</dbReference>
<dbReference type="Pfam" id="PF00550">
    <property type="entry name" value="PP-binding"/>
    <property type="match status" value="1"/>
</dbReference>
<feature type="domain" description="Ketosynthase family 3 (KS3)" evidence="7">
    <location>
        <begin position="415"/>
        <end position="846"/>
    </location>
</feature>
<feature type="active site" description="Proton acceptor; for dehydratase activity" evidence="5">
    <location>
        <position position="1357"/>
    </location>
</feature>
<dbReference type="SUPFAM" id="SSF53901">
    <property type="entry name" value="Thiolase-like"/>
    <property type="match status" value="1"/>
</dbReference>
<dbReference type="InterPro" id="IPR036736">
    <property type="entry name" value="ACP-like_sf"/>
</dbReference>
<dbReference type="InterPro" id="IPR014030">
    <property type="entry name" value="Ketoacyl_synth_N"/>
</dbReference>
<dbReference type="InterPro" id="IPR020841">
    <property type="entry name" value="PKS_Beta-ketoAc_synthase_dom"/>
</dbReference>
<comment type="pathway">
    <text evidence="1">Secondary metabolite biosynthesis.</text>
</comment>
<dbReference type="EMBL" id="MOOB01000009">
    <property type="protein sequence ID" value="OQE91456.1"/>
    <property type="molecule type" value="Genomic_DNA"/>
</dbReference>
<dbReference type="SUPFAM" id="SSF55048">
    <property type="entry name" value="Probable ACP-binding domain of malonyl-CoA ACP transacylase"/>
    <property type="match status" value="1"/>
</dbReference>
<feature type="region of interest" description="C-terminal hotdog fold" evidence="5">
    <location>
        <begin position="1487"/>
        <end position="1634"/>
    </location>
</feature>
<dbReference type="Gene3D" id="3.40.47.10">
    <property type="match status" value="1"/>
</dbReference>
<dbReference type="FunFam" id="3.10.129.110:FF:000001">
    <property type="entry name" value="Sterigmatocystin biosynthesis polyketide synthase"/>
    <property type="match status" value="1"/>
</dbReference>
<dbReference type="InterPro" id="IPR016036">
    <property type="entry name" value="Malonyl_transacylase_ACP-bd"/>
</dbReference>
<dbReference type="InterPro" id="IPR050091">
    <property type="entry name" value="PKS_NRPS_Biosynth_Enz"/>
</dbReference>
<dbReference type="NCBIfam" id="TIGR04532">
    <property type="entry name" value="PT_fungal_PKS"/>
    <property type="match status" value="1"/>
</dbReference>
<feature type="domain" description="Carrier" evidence="6">
    <location>
        <begin position="1684"/>
        <end position="1761"/>
    </location>
</feature>
<dbReference type="SMART" id="SM00825">
    <property type="entry name" value="PKS_KS"/>
    <property type="match status" value="1"/>
</dbReference>
<dbReference type="Gene3D" id="3.40.366.10">
    <property type="entry name" value="Malonyl-Coenzyme A Acyl Carrier Protein, domain 2"/>
    <property type="match status" value="2"/>
</dbReference>